<evidence type="ECO:0000313" key="1">
    <source>
        <dbReference type="EMBL" id="QEA39102.1"/>
    </source>
</evidence>
<reference evidence="1 2" key="1">
    <citation type="submission" date="2019-06" db="EMBL/GenBank/DDBJ databases">
        <title>Genome analyses of bacteria isolated from kimchi.</title>
        <authorList>
            <person name="Lee S."/>
            <person name="Ahn S."/>
            <person name="Roh S."/>
        </authorList>
    </citation>
    <scope>NUCLEOTIDE SEQUENCE [LARGE SCALE GENOMIC DNA]</scope>
    <source>
        <strain evidence="1 2">CBA4606</strain>
    </source>
</reference>
<evidence type="ECO:0008006" key="3">
    <source>
        <dbReference type="Google" id="ProtNLM"/>
    </source>
</evidence>
<dbReference type="SUPFAM" id="SSF53474">
    <property type="entry name" value="alpha/beta-Hydrolases"/>
    <property type="match status" value="1"/>
</dbReference>
<dbReference type="KEGG" id="paur:FGL86_08470"/>
<sequence length="63" mass="6787">MCIPTLVTHSQRDGRIPIGLAQEIAATIPNAQFMSLASDGHLLLGREPAAQEFVEAVRRFIAG</sequence>
<dbReference type="OrthoDB" id="7055710at2"/>
<dbReference type="EMBL" id="CP042382">
    <property type="protein sequence ID" value="QEA39102.1"/>
    <property type="molecule type" value="Genomic_DNA"/>
</dbReference>
<dbReference type="InterPro" id="IPR029058">
    <property type="entry name" value="AB_hydrolase_fold"/>
</dbReference>
<evidence type="ECO:0000313" key="2">
    <source>
        <dbReference type="Proteomes" id="UP000321272"/>
    </source>
</evidence>
<proteinExistence type="predicted"/>
<dbReference type="Proteomes" id="UP000321272">
    <property type="component" value="Chromosome"/>
</dbReference>
<accession>A0A5B8SPQ6</accession>
<name>A0A5B8SPQ6_9GAMM</name>
<protein>
    <recommendedName>
        <fullName evidence="3">Peptidase S33 tripeptidyl aminopeptidase-like C-terminal domain-containing protein</fullName>
    </recommendedName>
</protein>
<organism evidence="1 2">
    <name type="scientific">Pistricoccus aurantiacus</name>
    <dbReference type="NCBI Taxonomy" id="1883414"/>
    <lineage>
        <taxon>Bacteria</taxon>
        <taxon>Pseudomonadati</taxon>
        <taxon>Pseudomonadota</taxon>
        <taxon>Gammaproteobacteria</taxon>
        <taxon>Oceanospirillales</taxon>
        <taxon>Halomonadaceae</taxon>
        <taxon>Pistricoccus</taxon>
    </lineage>
</organism>
<dbReference type="AlphaFoldDB" id="A0A5B8SPQ6"/>
<dbReference type="Gene3D" id="3.40.50.1820">
    <property type="entry name" value="alpha/beta hydrolase"/>
    <property type="match status" value="1"/>
</dbReference>
<dbReference type="RefSeq" id="WP_147184158.1">
    <property type="nucleotide sequence ID" value="NZ_CP042382.1"/>
</dbReference>
<gene>
    <name evidence="1" type="ORF">FGL86_08470</name>
</gene>
<keyword evidence="2" id="KW-1185">Reference proteome</keyword>